<dbReference type="CDD" id="cd13867">
    <property type="entry name" value="CuRO_2_CueO_FtsP"/>
    <property type="match status" value="1"/>
</dbReference>
<evidence type="ECO:0000313" key="5">
    <source>
        <dbReference type="EMBL" id="UQS23733.1"/>
    </source>
</evidence>
<reference evidence="5" key="1">
    <citation type="submission" date="2022-01" db="EMBL/GenBank/DDBJ databases">
        <title>PSI-footprinting approach for the identification of protein synthesis inhibitor producers.</title>
        <authorList>
            <person name="Handel F."/>
            <person name="Kulik A."/>
            <person name="Wex K.W."/>
            <person name="Berscheid A."/>
            <person name="Saur J.S."/>
            <person name="Winkler A."/>
            <person name="Wibberg D."/>
            <person name="Kalinowski J."/>
            <person name="Broetz-Oesterhelt H."/>
            <person name="Mast Y."/>
        </authorList>
    </citation>
    <scope>NUCLEOTIDE SEQUENCE</scope>
    <source>
        <strain evidence="5">KNN 49.3e</strain>
    </source>
</reference>
<dbReference type="InterPro" id="IPR045087">
    <property type="entry name" value="Cu-oxidase_fam"/>
</dbReference>
<name>A0ABY4NUN8_9PSEU</name>
<dbReference type="CDD" id="cd04232">
    <property type="entry name" value="CuRO_1_CueO_FtsP"/>
    <property type="match status" value="1"/>
</dbReference>
<dbReference type="PANTHER" id="PTHR48267">
    <property type="entry name" value="CUPREDOXIN SUPERFAMILY PROTEIN"/>
    <property type="match status" value="1"/>
</dbReference>
<dbReference type="EMBL" id="CP091196">
    <property type="protein sequence ID" value="UQS23733.1"/>
    <property type="molecule type" value="Genomic_DNA"/>
</dbReference>
<dbReference type="Gene3D" id="2.60.40.420">
    <property type="entry name" value="Cupredoxins - blue copper proteins"/>
    <property type="match status" value="2"/>
</dbReference>
<accession>A0ABY4NUN8</accession>
<feature type="domain" description="Plastocyanin-like" evidence="4">
    <location>
        <begin position="10"/>
        <end position="123"/>
    </location>
</feature>
<proteinExistence type="inferred from homology"/>
<evidence type="ECO:0000259" key="3">
    <source>
        <dbReference type="Pfam" id="PF00394"/>
    </source>
</evidence>
<dbReference type="InterPro" id="IPR001117">
    <property type="entry name" value="Cu-oxidase_2nd"/>
</dbReference>
<organism evidence="5 6">
    <name type="scientific">Amycolatopsis thermalba</name>
    <dbReference type="NCBI Taxonomy" id="944492"/>
    <lineage>
        <taxon>Bacteria</taxon>
        <taxon>Bacillati</taxon>
        <taxon>Actinomycetota</taxon>
        <taxon>Actinomycetes</taxon>
        <taxon>Pseudonocardiales</taxon>
        <taxon>Pseudonocardiaceae</taxon>
        <taxon>Amycolatopsis</taxon>
    </lineage>
</organism>
<evidence type="ECO:0000256" key="1">
    <source>
        <dbReference type="ARBA" id="ARBA00010609"/>
    </source>
</evidence>
<evidence type="ECO:0000259" key="4">
    <source>
        <dbReference type="Pfam" id="PF07732"/>
    </source>
</evidence>
<dbReference type="InterPro" id="IPR011707">
    <property type="entry name" value="Cu-oxidase-like_N"/>
</dbReference>
<dbReference type="InterPro" id="IPR008972">
    <property type="entry name" value="Cupredoxin"/>
</dbReference>
<dbReference type="PANTHER" id="PTHR48267:SF1">
    <property type="entry name" value="BILIRUBIN OXIDASE"/>
    <property type="match status" value="1"/>
</dbReference>
<dbReference type="Pfam" id="PF00394">
    <property type="entry name" value="Cu-oxidase"/>
    <property type="match status" value="1"/>
</dbReference>
<dbReference type="Proteomes" id="UP000830158">
    <property type="component" value="Chromosome"/>
</dbReference>
<feature type="domain" description="Plastocyanin-like" evidence="3">
    <location>
        <begin position="164"/>
        <end position="240"/>
    </location>
</feature>
<sequence length="314" mass="33943">MRRFDLAMRTGTTQILPGKQTPTWGFNGTFLGPTLRAARGDVVQMAVRNELPETSTVHWHGMRLPAAMDGGPHQPIEPGALWSPRWTIDQPAATSWYHPHPHGATARHVYRGLAGMFIVDDETDPGLPSDYGVDDIPLILQDKNFAEDGSFDGDPLDGTFGILGDHVLVNGTYGPVLQVTTERVRFRVLNGSNARMYTLGFGDRRRFHVVATDGGLLGAPVEVEQFSLTPGERAEIVVAFAPGEQVVLRNTDNGVDIGAGDFDVLKIVAAGRLTPSPELPARLTELPPSLPRPAPPCGGSRSTATTPSTARRWT</sequence>
<feature type="region of interest" description="Disordered" evidence="2">
    <location>
        <begin position="277"/>
        <end position="314"/>
    </location>
</feature>
<dbReference type="RefSeq" id="WP_240323392.1">
    <property type="nucleotide sequence ID" value="NZ_CP091196.1"/>
</dbReference>
<comment type="similarity">
    <text evidence="1">Belongs to the multicopper oxidase family.</text>
</comment>
<evidence type="ECO:0000313" key="6">
    <source>
        <dbReference type="Proteomes" id="UP000830158"/>
    </source>
</evidence>
<dbReference type="Pfam" id="PF07732">
    <property type="entry name" value="Cu-oxidase_3"/>
    <property type="match status" value="1"/>
</dbReference>
<evidence type="ECO:0000256" key="2">
    <source>
        <dbReference type="SAM" id="MobiDB-lite"/>
    </source>
</evidence>
<keyword evidence="6" id="KW-1185">Reference proteome</keyword>
<protein>
    <submittedName>
        <fullName evidence="5">Multicopper oxidase domain-containing protein</fullName>
    </submittedName>
</protein>
<feature type="compositionally biased region" description="Low complexity" evidence="2">
    <location>
        <begin position="300"/>
        <end position="314"/>
    </location>
</feature>
<dbReference type="SUPFAM" id="SSF49503">
    <property type="entry name" value="Cupredoxins"/>
    <property type="match status" value="2"/>
</dbReference>
<gene>
    <name evidence="5" type="ORF">L1857_13295</name>
</gene>